<dbReference type="Proteomes" id="UP000053424">
    <property type="component" value="Unassembled WGS sequence"/>
</dbReference>
<gene>
    <name evidence="2" type="ORF">M413DRAFT_23581</name>
</gene>
<dbReference type="HOGENOM" id="CLU_1959852_0_0_1"/>
<protein>
    <submittedName>
        <fullName evidence="2">Uncharacterized protein</fullName>
    </submittedName>
</protein>
<organism evidence="2 3">
    <name type="scientific">Hebeloma cylindrosporum</name>
    <dbReference type="NCBI Taxonomy" id="76867"/>
    <lineage>
        <taxon>Eukaryota</taxon>
        <taxon>Fungi</taxon>
        <taxon>Dikarya</taxon>
        <taxon>Basidiomycota</taxon>
        <taxon>Agaricomycotina</taxon>
        <taxon>Agaricomycetes</taxon>
        <taxon>Agaricomycetidae</taxon>
        <taxon>Agaricales</taxon>
        <taxon>Agaricineae</taxon>
        <taxon>Hymenogastraceae</taxon>
        <taxon>Hebeloma</taxon>
    </lineage>
</organism>
<reference evidence="2 3" key="1">
    <citation type="submission" date="2014-04" db="EMBL/GenBank/DDBJ databases">
        <authorList>
            <consortium name="DOE Joint Genome Institute"/>
            <person name="Kuo A."/>
            <person name="Gay G."/>
            <person name="Dore J."/>
            <person name="Kohler A."/>
            <person name="Nagy L.G."/>
            <person name="Floudas D."/>
            <person name="Copeland A."/>
            <person name="Barry K.W."/>
            <person name="Cichocki N."/>
            <person name="Veneault-Fourrey C."/>
            <person name="LaButti K."/>
            <person name="Lindquist E.A."/>
            <person name="Lipzen A."/>
            <person name="Lundell T."/>
            <person name="Morin E."/>
            <person name="Murat C."/>
            <person name="Sun H."/>
            <person name="Tunlid A."/>
            <person name="Henrissat B."/>
            <person name="Grigoriev I.V."/>
            <person name="Hibbett D.S."/>
            <person name="Martin F."/>
            <person name="Nordberg H.P."/>
            <person name="Cantor M.N."/>
            <person name="Hua S.X."/>
        </authorList>
    </citation>
    <scope>NUCLEOTIDE SEQUENCE [LARGE SCALE GENOMIC DNA]</scope>
    <source>
        <strain evidence="3">h7</strain>
    </source>
</reference>
<evidence type="ECO:0000256" key="1">
    <source>
        <dbReference type="SAM" id="MobiDB-lite"/>
    </source>
</evidence>
<evidence type="ECO:0000313" key="3">
    <source>
        <dbReference type="Proteomes" id="UP000053424"/>
    </source>
</evidence>
<proteinExistence type="predicted"/>
<sequence length="128" mass="14754">MKKAAESQSKNRSSEVPVMQAPHKPKMMPYVLVPPMTNPIKTKPKPWEEPIPTIEKRGPAYRHRAPVEDKRDMNEMLGRLLGGTITFTTEEILTMAPELREAMKKIVSKKRIAVEEEREAQYLNELEE</sequence>
<dbReference type="EMBL" id="KN831770">
    <property type="protein sequence ID" value="KIM47372.1"/>
    <property type="molecule type" value="Genomic_DNA"/>
</dbReference>
<keyword evidence="3" id="KW-1185">Reference proteome</keyword>
<feature type="compositionally biased region" description="Polar residues" evidence="1">
    <location>
        <begin position="1"/>
        <end position="11"/>
    </location>
</feature>
<evidence type="ECO:0000313" key="2">
    <source>
        <dbReference type="EMBL" id="KIM47372.1"/>
    </source>
</evidence>
<feature type="region of interest" description="Disordered" evidence="1">
    <location>
        <begin position="1"/>
        <end position="68"/>
    </location>
</feature>
<accession>A0A0C2Z2B1</accession>
<name>A0A0C2Z2B1_HEBCY</name>
<dbReference type="OrthoDB" id="3048530at2759"/>
<dbReference type="AlphaFoldDB" id="A0A0C2Z2B1"/>
<reference evidence="3" key="2">
    <citation type="submission" date="2015-01" db="EMBL/GenBank/DDBJ databases">
        <title>Evolutionary Origins and Diversification of the Mycorrhizal Mutualists.</title>
        <authorList>
            <consortium name="DOE Joint Genome Institute"/>
            <consortium name="Mycorrhizal Genomics Consortium"/>
            <person name="Kohler A."/>
            <person name="Kuo A."/>
            <person name="Nagy L.G."/>
            <person name="Floudas D."/>
            <person name="Copeland A."/>
            <person name="Barry K.W."/>
            <person name="Cichocki N."/>
            <person name="Veneault-Fourrey C."/>
            <person name="LaButti K."/>
            <person name="Lindquist E.A."/>
            <person name="Lipzen A."/>
            <person name="Lundell T."/>
            <person name="Morin E."/>
            <person name="Murat C."/>
            <person name="Riley R."/>
            <person name="Ohm R."/>
            <person name="Sun H."/>
            <person name="Tunlid A."/>
            <person name="Henrissat B."/>
            <person name="Grigoriev I.V."/>
            <person name="Hibbett D.S."/>
            <person name="Martin F."/>
        </authorList>
    </citation>
    <scope>NUCLEOTIDE SEQUENCE [LARGE SCALE GENOMIC DNA]</scope>
    <source>
        <strain evidence="3">h7</strain>
    </source>
</reference>